<dbReference type="InterPro" id="IPR011701">
    <property type="entry name" value="MFS"/>
</dbReference>
<feature type="transmembrane region" description="Helical" evidence="5">
    <location>
        <begin position="131"/>
        <end position="152"/>
    </location>
</feature>
<evidence type="ECO:0000256" key="5">
    <source>
        <dbReference type="SAM" id="Phobius"/>
    </source>
</evidence>
<dbReference type="PROSITE" id="PS50850">
    <property type="entry name" value="MFS"/>
    <property type="match status" value="1"/>
</dbReference>
<feature type="transmembrane region" description="Helical" evidence="5">
    <location>
        <begin position="106"/>
        <end position="125"/>
    </location>
</feature>
<dbReference type="PANTHER" id="PTHR11662">
    <property type="entry name" value="SOLUTE CARRIER FAMILY 17"/>
    <property type="match status" value="1"/>
</dbReference>
<feature type="transmembrane region" description="Helical" evidence="5">
    <location>
        <begin position="350"/>
        <end position="373"/>
    </location>
</feature>
<evidence type="ECO:0000259" key="6">
    <source>
        <dbReference type="PROSITE" id="PS50850"/>
    </source>
</evidence>
<dbReference type="STRING" id="1420583.V473_05645"/>
<dbReference type="Proteomes" id="UP000052232">
    <property type="component" value="Unassembled WGS sequence"/>
</dbReference>
<evidence type="ECO:0000256" key="2">
    <source>
        <dbReference type="ARBA" id="ARBA00022692"/>
    </source>
</evidence>
<feature type="transmembrane region" description="Helical" evidence="5">
    <location>
        <begin position="164"/>
        <end position="189"/>
    </location>
</feature>
<feature type="transmembrane region" description="Helical" evidence="5">
    <location>
        <begin position="195"/>
        <end position="215"/>
    </location>
</feature>
<dbReference type="GO" id="GO:0015134">
    <property type="term" value="F:hexuronate transmembrane transporter activity"/>
    <property type="evidence" value="ECO:0007669"/>
    <property type="project" value="TreeGrafter"/>
</dbReference>
<gene>
    <name evidence="7" type="ORF">V473_05645</name>
</gene>
<dbReference type="InterPro" id="IPR020846">
    <property type="entry name" value="MFS_dom"/>
</dbReference>
<dbReference type="InterPro" id="IPR036259">
    <property type="entry name" value="MFS_trans_sf"/>
</dbReference>
<feature type="domain" description="Major facilitator superfamily (MFS) profile" evidence="6">
    <location>
        <begin position="41"/>
        <end position="441"/>
    </location>
</feature>
<keyword evidence="4 5" id="KW-0472">Membrane</keyword>
<evidence type="ECO:0000313" key="8">
    <source>
        <dbReference type="Proteomes" id="UP000052232"/>
    </source>
</evidence>
<comment type="caution">
    <text evidence="7">The sequence shown here is derived from an EMBL/GenBank/DDBJ whole genome shotgun (WGS) entry which is preliminary data.</text>
</comment>
<feature type="transmembrane region" description="Helical" evidence="5">
    <location>
        <begin position="254"/>
        <end position="275"/>
    </location>
</feature>
<organism evidence="7 8">
    <name type="scientific">Sphingobium cupriresistens LL01</name>
    <dbReference type="NCBI Taxonomy" id="1420583"/>
    <lineage>
        <taxon>Bacteria</taxon>
        <taxon>Pseudomonadati</taxon>
        <taxon>Pseudomonadota</taxon>
        <taxon>Alphaproteobacteria</taxon>
        <taxon>Sphingomonadales</taxon>
        <taxon>Sphingomonadaceae</taxon>
        <taxon>Sphingobium</taxon>
    </lineage>
</organism>
<evidence type="ECO:0000313" key="7">
    <source>
        <dbReference type="EMBL" id="KMS57696.1"/>
    </source>
</evidence>
<feature type="transmembrane region" description="Helical" evidence="5">
    <location>
        <begin position="37"/>
        <end position="54"/>
    </location>
</feature>
<comment type="subcellular location">
    <subcellularLocation>
        <location evidence="1">Membrane</location>
        <topology evidence="1">Multi-pass membrane protein</topology>
    </subcellularLocation>
</comment>
<feature type="transmembrane region" description="Helical" evidence="5">
    <location>
        <begin position="295"/>
        <end position="316"/>
    </location>
</feature>
<dbReference type="Gene3D" id="1.20.1250.20">
    <property type="entry name" value="MFS general substrate transporter like domains"/>
    <property type="match status" value="2"/>
</dbReference>
<feature type="transmembrane region" description="Helical" evidence="5">
    <location>
        <begin position="328"/>
        <end position="344"/>
    </location>
</feature>
<feature type="transmembrane region" description="Helical" evidence="5">
    <location>
        <begin position="80"/>
        <end position="99"/>
    </location>
</feature>
<dbReference type="EMBL" id="JACT01000001">
    <property type="protein sequence ID" value="KMS57696.1"/>
    <property type="molecule type" value="Genomic_DNA"/>
</dbReference>
<feature type="transmembrane region" description="Helical" evidence="5">
    <location>
        <begin position="385"/>
        <end position="409"/>
    </location>
</feature>
<name>A0A0J7Y199_9SPHN</name>
<dbReference type="PANTHER" id="PTHR11662:SF285">
    <property type="entry name" value="HEXURONATE TRANSPORTER"/>
    <property type="match status" value="1"/>
</dbReference>
<keyword evidence="8" id="KW-1185">Reference proteome</keyword>
<dbReference type="PATRIC" id="fig|1420583.3.peg.1136"/>
<dbReference type="Pfam" id="PF07690">
    <property type="entry name" value="MFS_1"/>
    <property type="match status" value="1"/>
</dbReference>
<accession>A0A0J7Y199</accession>
<evidence type="ECO:0000256" key="4">
    <source>
        <dbReference type="ARBA" id="ARBA00023136"/>
    </source>
</evidence>
<keyword evidence="3 5" id="KW-1133">Transmembrane helix</keyword>
<dbReference type="CDD" id="cd17319">
    <property type="entry name" value="MFS_ExuT_GudP_like"/>
    <property type="match status" value="1"/>
</dbReference>
<protein>
    <submittedName>
        <fullName evidence="7">Hexuranate MFS transporter</fullName>
    </submittedName>
</protein>
<reference evidence="7 8" key="1">
    <citation type="journal article" date="2015" name="G3 (Bethesda)">
        <title>Insights into Ongoing Evolution of the Hexachlorocyclohexane Catabolic Pathway from Comparative Genomics of Ten Sphingomonadaceae Strains.</title>
        <authorList>
            <person name="Pearce S.L."/>
            <person name="Oakeshott J.G."/>
            <person name="Pandey G."/>
        </authorList>
    </citation>
    <scope>NUCLEOTIDE SEQUENCE [LARGE SCALE GENOMIC DNA]</scope>
    <source>
        <strain evidence="7 8">LL01</strain>
    </source>
</reference>
<dbReference type="SUPFAM" id="SSF103473">
    <property type="entry name" value="MFS general substrate transporter"/>
    <property type="match status" value="1"/>
</dbReference>
<keyword evidence="2 5" id="KW-0812">Transmembrane</keyword>
<evidence type="ECO:0000256" key="3">
    <source>
        <dbReference type="ARBA" id="ARBA00022989"/>
    </source>
</evidence>
<dbReference type="InterPro" id="IPR050382">
    <property type="entry name" value="MFS_Na/Anion_cotransporter"/>
</dbReference>
<sequence>MDPRLRGDDQCLLESPMNAIPKPSGPKPSGPKPSGKVRWIVCGLLFAAVVLSYVDRLVLPTLKPDLQARYGWSERGYADLAIWFQAGYGISYVVFGRLIDRIGARAGYALAVTLWTLGHVAHIFFTSTAGMLIARIPLAIGEAGTFPAAIAATNEWFPKKERALAIGIFNAGSNVGAILTPLVVPIIAVTLGWRWAFILTGLLTVVWLAVWLSFYRTPRQKKSLSAEELAWIETDPVEPQRPVKWATLFRHRQTWAYMAGRFLIDPVWWTFLFWLPDFFNKQYGIKMLDFGPPLIAVYLLADVGSVAGGWASSRFMGRGWSLNRARKGAMLLAALCAVPIAFAASAPSMWVAVGLIGLACAGHQGFSANLYALPGDVFPRRMAGSVVGLGGLSGAVGGMMMAKFAGVILDTVGSYGPIFAVASCAYLMALGVIHLLLPRYQAVLVPLPETRA</sequence>
<proteinExistence type="predicted"/>
<dbReference type="GO" id="GO:0016020">
    <property type="term" value="C:membrane"/>
    <property type="evidence" value="ECO:0007669"/>
    <property type="project" value="UniProtKB-SubCell"/>
</dbReference>
<evidence type="ECO:0000256" key="1">
    <source>
        <dbReference type="ARBA" id="ARBA00004141"/>
    </source>
</evidence>
<dbReference type="AlphaFoldDB" id="A0A0J7Y199"/>
<feature type="transmembrane region" description="Helical" evidence="5">
    <location>
        <begin position="415"/>
        <end position="437"/>
    </location>
</feature>